<name>A0ABS7RQB0_9ACTN</name>
<sequence>MLPSPAGTVGSVLARAATALAATAALVLVAPGAASAHGNHDKERAAAMRSEYSAGTDVPLVASPNVNLVASQPGSTGISGCFMKSAPVFVMSNLDSIRVFDVSDPLHPVLTGTLPNLVFENEAINCGERKTADGTERFALIGVDLYDVSADVQHTSDALLGEEMVVVDVTDPADPHIRSSAPATTSTHTVACIRETDCRYAYSAGSGSAGTFSIMDLTDLDTPVEVDADPAREGVQPFASPAAGHKWNFDEAGYGTHTGYDGSAVFDVTDPVAPRLVTTTGAAGRGEDPEAEGYNDFIHHNSFRPNAGAFRPDADPSFANGNVLLVTEEDYEQTDCTKAGSFQTWWVRRLDGTPDAIVPLDKVEISDLGTFPLPQGAFCSAHWFDYHPSGVVAVGFYGGGTQLVDVRDPENLTSYGYATWGASEVWDSYWVPVYNKAGVATGKKTNLVYSVDLVRGLDVYAVDLPGGTTRTGSLSLGSTSPFGVFSWPEDALPMSLVGTGLAGAVLLRRRAAKGGRS</sequence>
<evidence type="ECO:0000256" key="1">
    <source>
        <dbReference type="SAM" id="SignalP"/>
    </source>
</evidence>
<proteinExistence type="predicted"/>
<dbReference type="EMBL" id="JAIEZQ010000002">
    <property type="protein sequence ID" value="MBY9075757.1"/>
    <property type="molecule type" value="Genomic_DNA"/>
</dbReference>
<keyword evidence="1" id="KW-0732">Signal</keyword>
<feature type="signal peptide" evidence="1">
    <location>
        <begin position="1"/>
        <end position="36"/>
    </location>
</feature>
<evidence type="ECO:0000313" key="2">
    <source>
        <dbReference type="EMBL" id="MBY9075757.1"/>
    </source>
</evidence>
<organism evidence="2 3">
    <name type="scientific">Nocardioides jiangsuensis</name>
    <dbReference type="NCBI Taxonomy" id="2866161"/>
    <lineage>
        <taxon>Bacteria</taxon>
        <taxon>Bacillati</taxon>
        <taxon>Actinomycetota</taxon>
        <taxon>Actinomycetes</taxon>
        <taxon>Propionibacteriales</taxon>
        <taxon>Nocardioidaceae</taxon>
        <taxon>Nocardioides</taxon>
    </lineage>
</organism>
<protein>
    <recommendedName>
        <fullName evidence="4">LVIVD repeat-containing protein</fullName>
    </recommendedName>
</protein>
<keyword evidence="3" id="KW-1185">Reference proteome</keyword>
<comment type="caution">
    <text evidence="2">The sequence shown here is derived from an EMBL/GenBank/DDBJ whole genome shotgun (WGS) entry which is preliminary data.</text>
</comment>
<dbReference type="Proteomes" id="UP000754710">
    <property type="component" value="Unassembled WGS sequence"/>
</dbReference>
<accession>A0ABS7RQB0</accession>
<evidence type="ECO:0008006" key="4">
    <source>
        <dbReference type="Google" id="ProtNLM"/>
    </source>
</evidence>
<evidence type="ECO:0000313" key="3">
    <source>
        <dbReference type="Proteomes" id="UP000754710"/>
    </source>
</evidence>
<reference evidence="2 3" key="1">
    <citation type="submission" date="2021-08" db="EMBL/GenBank/DDBJ databases">
        <title>Nocardioides bacterium WL0053 sp. nov., isolated from the sediment.</title>
        <authorList>
            <person name="Wang L."/>
            <person name="Zhang D."/>
            <person name="Zhang A."/>
        </authorList>
    </citation>
    <scope>NUCLEOTIDE SEQUENCE [LARGE SCALE GENOMIC DNA]</scope>
    <source>
        <strain evidence="2 3">WL0053</strain>
    </source>
</reference>
<dbReference type="RefSeq" id="WP_221025466.1">
    <property type="nucleotide sequence ID" value="NZ_JAIEZQ010000002.1"/>
</dbReference>
<feature type="chain" id="PRO_5045207018" description="LVIVD repeat-containing protein" evidence="1">
    <location>
        <begin position="37"/>
        <end position="517"/>
    </location>
</feature>
<gene>
    <name evidence="2" type="ORF">K1X13_13075</name>
</gene>